<evidence type="ECO:0000313" key="2">
    <source>
        <dbReference type="EMBL" id="GGL41072.1"/>
    </source>
</evidence>
<comment type="caution">
    <text evidence="2">The sequence shown here is derived from an EMBL/GenBank/DDBJ whole genome shotgun (WGS) entry which is preliminary data.</text>
</comment>
<reference evidence="2" key="2">
    <citation type="submission" date="2020-09" db="EMBL/GenBank/DDBJ databases">
        <authorList>
            <person name="Sun Q."/>
            <person name="Ohkuma M."/>
        </authorList>
    </citation>
    <scope>NUCLEOTIDE SEQUENCE</scope>
    <source>
        <strain evidence="2">JCM 15325</strain>
    </source>
</reference>
<protein>
    <recommendedName>
        <fullName evidence="4">DUF421 domain-containing protein</fullName>
    </recommendedName>
</protein>
<dbReference type="Proteomes" id="UP000654670">
    <property type="component" value="Unassembled WGS sequence"/>
</dbReference>
<sequence>MGTAAARTLLLIVIMLLGFRNLMAAKIGDRTFSEFAVLLMAAELSFFAVIRPDEPLLPFLVPLLLLIAAYRLHVLLFKVFAKQAIRESISSLSLKEENIPHRRLGLSAAAAAREPFFSGDTGPPMALPLIECGRVRGDNLKRIGKTYLWLRQVLRKFGYRDIRQVDYLTIDHAGNFYMDMKDGKSKH</sequence>
<dbReference type="AlphaFoldDB" id="A0A917VYV5"/>
<organism evidence="2 3">
    <name type="scientific">Sporolactobacillus putidus</name>
    <dbReference type="NCBI Taxonomy" id="492735"/>
    <lineage>
        <taxon>Bacteria</taxon>
        <taxon>Bacillati</taxon>
        <taxon>Bacillota</taxon>
        <taxon>Bacilli</taxon>
        <taxon>Bacillales</taxon>
        <taxon>Sporolactobacillaceae</taxon>
        <taxon>Sporolactobacillus</taxon>
    </lineage>
</organism>
<name>A0A917VYV5_9BACL</name>
<evidence type="ECO:0008006" key="4">
    <source>
        <dbReference type="Google" id="ProtNLM"/>
    </source>
</evidence>
<keyword evidence="1" id="KW-0812">Transmembrane</keyword>
<keyword evidence="1" id="KW-1133">Transmembrane helix</keyword>
<evidence type="ECO:0000256" key="1">
    <source>
        <dbReference type="SAM" id="Phobius"/>
    </source>
</evidence>
<accession>A0A917VYV5</accession>
<dbReference type="Gene3D" id="3.30.240.20">
    <property type="entry name" value="bsu07140 like domains"/>
    <property type="match status" value="1"/>
</dbReference>
<feature type="transmembrane region" description="Helical" evidence="1">
    <location>
        <begin position="56"/>
        <end position="77"/>
    </location>
</feature>
<gene>
    <name evidence="2" type="ORF">GCM10007968_01170</name>
</gene>
<keyword evidence="1" id="KW-0472">Membrane</keyword>
<reference evidence="2" key="1">
    <citation type="journal article" date="2014" name="Int. J. Syst. Evol. Microbiol.">
        <title>Complete genome sequence of Corynebacterium casei LMG S-19264T (=DSM 44701T), isolated from a smear-ripened cheese.</title>
        <authorList>
            <consortium name="US DOE Joint Genome Institute (JGI-PGF)"/>
            <person name="Walter F."/>
            <person name="Albersmeier A."/>
            <person name="Kalinowski J."/>
            <person name="Ruckert C."/>
        </authorList>
    </citation>
    <scope>NUCLEOTIDE SEQUENCE</scope>
    <source>
        <strain evidence="2">JCM 15325</strain>
    </source>
</reference>
<dbReference type="EMBL" id="BMOK01000001">
    <property type="protein sequence ID" value="GGL41072.1"/>
    <property type="molecule type" value="Genomic_DNA"/>
</dbReference>
<evidence type="ECO:0000313" key="3">
    <source>
        <dbReference type="Proteomes" id="UP000654670"/>
    </source>
</evidence>
<dbReference type="RefSeq" id="WP_188800774.1">
    <property type="nucleotide sequence ID" value="NZ_BMOK01000001.1"/>
</dbReference>
<feature type="transmembrane region" description="Helical" evidence="1">
    <location>
        <begin position="32"/>
        <end position="50"/>
    </location>
</feature>
<feature type="transmembrane region" description="Helical" evidence="1">
    <location>
        <begin position="6"/>
        <end position="25"/>
    </location>
</feature>
<dbReference type="InterPro" id="IPR023090">
    <property type="entry name" value="UPF0702_alpha/beta_dom_sf"/>
</dbReference>
<keyword evidence="3" id="KW-1185">Reference proteome</keyword>
<proteinExistence type="predicted"/>